<keyword evidence="9" id="KW-1185">Reference proteome</keyword>
<feature type="domain" description="J" evidence="7">
    <location>
        <begin position="6"/>
        <end position="71"/>
    </location>
</feature>
<dbReference type="Proteomes" id="UP000003100">
    <property type="component" value="Unassembled WGS sequence"/>
</dbReference>
<dbReference type="InterPro" id="IPR008971">
    <property type="entry name" value="HSP40/DnaJ_pept-bd"/>
</dbReference>
<dbReference type="FunFam" id="1.10.287.110:FF:000034">
    <property type="entry name" value="Chaperone protein DnaJ"/>
    <property type="match status" value="1"/>
</dbReference>
<dbReference type="PROSITE" id="PS00636">
    <property type="entry name" value="DNAJ_1"/>
    <property type="match status" value="1"/>
</dbReference>
<dbReference type="EMBL" id="ACBZ01000023">
    <property type="protein sequence ID" value="EEG50430.1"/>
    <property type="molecule type" value="Genomic_DNA"/>
</dbReference>
<evidence type="ECO:0000256" key="1">
    <source>
        <dbReference type="ARBA" id="ARBA00022705"/>
    </source>
</evidence>
<dbReference type="HOGENOM" id="CLU_017633_0_0_9"/>
<dbReference type="PRINTS" id="PR00625">
    <property type="entry name" value="JDOMAIN"/>
</dbReference>
<dbReference type="CDD" id="cd10747">
    <property type="entry name" value="DnaJ_C"/>
    <property type="match status" value="1"/>
</dbReference>
<keyword evidence="4" id="KW-0863">Zinc-finger</keyword>
<dbReference type="FunFam" id="2.60.260.20:FF:000009">
    <property type="entry name" value="Putative Mitochondrial DnaJ chaperone"/>
    <property type="match status" value="1"/>
</dbReference>
<dbReference type="SUPFAM" id="SSF49493">
    <property type="entry name" value="HSP40/DnaJ peptide-binding domain"/>
    <property type="match status" value="2"/>
</dbReference>
<evidence type="ECO:0000256" key="5">
    <source>
        <dbReference type="ARBA" id="ARBA00022833"/>
    </source>
</evidence>
<dbReference type="GO" id="GO:0051082">
    <property type="term" value="F:unfolded protein binding"/>
    <property type="evidence" value="ECO:0007669"/>
    <property type="project" value="InterPro"/>
</dbReference>
<dbReference type="InterPro" id="IPR018253">
    <property type="entry name" value="DnaJ_domain_CS"/>
</dbReference>
<keyword evidence="3" id="KW-0677">Repeat</keyword>
<sequence length="317" mass="35506">MTAKKDYYEVLGVDRSADEKTLKKAYRKLAKRYHPDTNPGNGNAEQRFKEVTEAYNILSDPEKRTLYDRFGHEAFEEGGSGTYRGFGGQNGNYQEYHYENGGMDDILKEMFGSFFHGEDFRENGFQRQDYSGRKGADLRTEVTVSFDEAAFGCEKVISIQRPDGRVQSLQVCIPAGIEDGKSIRLRGKGEPGFAGGQSGDLLMKVRVKEKRGFHREGQDVYTTVEIPFTTAVFGGEALIQTLDGQARCQIKAGTQSGTKIRLRGKGIVSMKNSSIRGDLYATVQIQVPRALSSEERQKLREYESVCKQGKKRREGVA</sequence>
<keyword evidence="2" id="KW-0479">Metal-binding</keyword>
<evidence type="ECO:0000259" key="7">
    <source>
        <dbReference type="PROSITE" id="PS50076"/>
    </source>
</evidence>
<dbReference type="GeneID" id="86821830"/>
<dbReference type="PANTHER" id="PTHR43096:SF52">
    <property type="entry name" value="DNAJ HOMOLOG 1, MITOCHONDRIAL-RELATED"/>
    <property type="match status" value="1"/>
</dbReference>
<dbReference type="InterPro" id="IPR036869">
    <property type="entry name" value="J_dom_sf"/>
</dbReference>
<evidence type="ECO:0000256" key="2">
    <source>
        <dbReference type="ARBA" id="ARBA00022723"/>
    </source>
</evidence>
<dbReference type="PROSITE" id="PS50076">
    <property type="entry name" value="DNAJ_2"/>
    <property type="match status" value="1"/>
</dbReference>
<keyword evidence="6" id="KW-0143">Chaperone</keyword>
<dbReference type="GO" id="GO:0042026">
    <property type="term" value="P:protein refolding"/>
    <property type="evidence" value="ECO:0007669"/>
    <property type="project" value="TreeGrafter"/>
</dbReference>
<proteinExistence type="predicted"/>
<dbReference type="RefSeq" id="WP_005945934.1">
    <property type="nucleotide sequence ID" value="NZ_CP136423.1"/>
</dbReference>
<evidence type="ECO:0000313" key="8">
    <source>
        <dbReference type="EMBL" id="EEG50430.1"/>
    </source>
</evidence>
<dbReference type="GO" id="GO:0008270">
    <property type="term" value="F:zinc ion binding"/>
    <property type="evidence" value="ECO:0007669"/>
    <property type="project" value="UniProtKB-KW"/>
</dbReference>
<keyword evidence="1" id="KW-0235">DNA replication</keyword>
<dbReference type="InterPro" id="IPR001623">
    <property type="entry name" value="DnaJ_domain"/>
</dbReference>
<reference evidence="8 9" key="1">
    <citation type="submission" date="2009-01" db="EMBL/GenBank/DDBJ databases">
        <authorList>
            <person name="Fulton L."/>
            <person name="Clifton S."/>
            <person name="Fulton B."/>
            <person name="Xu J."/>
            <person name="Minx P."/>
            <person name="Pepin K.H."/>
            <person name="Johnson M."/>
            <person name="Bhonagiri V."/>
            <person name="Nash W.E."/>
            <person name="Mardis E.R."/>
            <person name="Wilson R.K."/>
        </authorList>
    </citation>
    <scope>NUCLEOTIDE SEQUENCE [LARGE SCALE GENOMIC DNA]</scope>
    <source>
        <strain evidence="9">DSM 10507 / JCM 14656 / S5a33</strain>
    </source>
</reference>
<dbReference type="GO" id="GO:0006260">
    <property type="term" value="P:DNA replication"/>
    <property type="evidence" value="ECO:0007669"/>
    <property type="project" value="UniProtKB-KW"/>
</dbReference>
<keyword evidence="5" id="KW-0862">Zinc</keyword>
<evidence type="ECO:0000256" key="3">
    <source>
        <dbReference type="ARBA" id="ARBA00022737"/>
    </source>
</evidence>
<organism evidence="8 9">
    <name type="scientific">Blautia hydrogenotrophica (strain DSM 10507 / JCM 14656 / S5a33)</name>
    <name type="common">Ruminococcus hydrogenotrophicus</name>
    <dbReference type="NCBI Taxonomy" id="476272"/>
    <lineage>
        <taxon>Bacteria</taxon>
        <taxon>Bacillati</taxon>
        <taxon>Bacillota</taxon>
        <taxon>Clostridia</taxon>
        <taxon>Lachnospirales</taxon>
        <taxon>Lachnospiraceae</taxon>
        <taxon>Blautia</taxon>
    </lineage>
</organism>
<dbReference type="PATRIC" id="fig|476272.21.peg.3603"/>
<dbReference type="PANTHER" id="PTHR43096">
    <property type="entry name" value="DNAJ HOMOLOG 1, MITOCHONDRIAL-RELATED"/>
    <property type="match status" value="1"/>
</dbReference>
<evidence type="ECO:0000256" key="6">
    <source>
        <dbReference type="ARBA" id="ARBA00023186"/>
    </source>
</evidence>
<dbReference type="GO" id="GO:0005737">
    <property type="term" value="C:cytoplasm"/>
    <property type="evidence" value="ECO:0007669"/>
    <property type="project" value="TreeGrafter"/>
</dbReference>
<dbReference type="FunFam" id="2.60.260.20:FF:000005">
    <property type="entry name" value="Chaperone protein dnaJ 1, mitochondrial"/>
    <property type="match status" value="1"/>
</dbReference>
<dbReference type="SUPFAM" id="SSF46565">
    <property type="entry name" value="Chaperone J-domain"/>
    <property type="match status" value="1"/>
</dbReference>
<reference evidence="8 9" key="2">
    <citation type="submission" date="2009-02" db="EMBL/GenBank/DDBJ databases">
        <title>Draft genome sequence of Blautia hydrogenotrophica DSM 10507 (Ruminococcus hydrogenotrophicus DSM 10507).</title>
        <authorList>
            <person name="Sudarsanam P."/>
            <person name="Ley R."/>
            <person name="Guruge J."/>
            <person name="Turnbaugh P.J."/>
            <person name="Mahowald M."/>
            <person name="Liep D."/>
            <person name="Gordon J."/>
        </authorList>
    </citation>
    <scope>NUCLEOTIDE SEQUENCE [LARGE SCALE GENOMIC DNA]</scope>
    <source>
        <strain evidence="9">DSM 10507 / JCM 14656 / S5a33</strain>
    </source>
</reference>
<accession>C0CID2</accession>
<dbReference type="Gene3D" id="1.10.287.110">
    <property type="entry name" value="DnaJ domain"/>
    <property type="match status" value="1"/>
</dbReference>
<dbReference type="eggNOG" id="COG0484">
    <property type="taxonomic scope" value="Bacteria"/>
</dbReference>
<dbReference type="CDD" id="cd06257">
    <property type="entry name" value="DnaJ"/>
    <property type="match status" value="1"/>
</dbReference>
<dbReference type="Pfam" id="PF01556">
    <property type="entry name" value="DnaJ_C"/>
    <property type="match status" value="1"/>
</dbReference>
<comment type="caution">
    <text evidence="8">The sequence shown here is derived from an EMBL/GenBank/DDBJ whole genome shotgun (WGS) entry which is preliminary data.</text>
</comment>
<dbReference type="SMART" id="SM00271">
    <property type="entry name" value="DnaJ"/>
    <property type="match status" value="1"/>
</dbReference>
<dbReference type="InterPro" id="IPR002939">
    <property type="entry name" value="DnaJ_C"/>
</dbReference>
<protein>
    <recommendedName>
        <fullName evidence="7">J domain-containing protein</fullName>
    </recommendedName>
</protein>
<evidence type="ECO:0000313" key="9">
    <source>
        <dbReference type="Proteomes" id="UP000003100"/>
    </source>
</evidence>
<gene>
    <name evidence="8" type="ORF">RUMHYD_00596</name>
</gene>
<dbReference type="AlphaFoldDB" id="C0CID2"/>
<name>C0CID2_BLAHS</name>
<evidence type="ECO:0000256" key="4">
    <source>
        <dbReference type="ARBA" id="ARBA00022771"/>
    </source>
</evidence>
<dbReference type="Gene3D" id="2.60.260.20">
    <property type="entry name" value="Urease metallochaperone UreE, N-terminal domain"/>
    <property type="match status" value="2"/>
</dbReference>
<dbReference type="Pfam" id="PF00226">
    <property type="entry name" value="DnaJ"/>
    <property type="match status" value="1"/>
</dbReference>